<proteinExistence type="predicted"/>
<dbReference type="Pfam" id="PF12937">
    <property type="entry name" value="F-box-like"/>
    <property type="match status" value="1"/>
</dbReference>
<dbReference type="InterPro" id="IPR032675">
    <property type="entry name" value="LRR_dom_sf"/>
</dbReference>
<dbReference type="EMBL" id="JAEPRD010000081">
    <property type="protein sequence ID" value="KAG2200627.1"/>
    <property type="molecule type" value="Genomic_DNA"/>
</dbReference>
<gene>
    <name evidence="2" type="ORF">INT47_007371</name>
</gene>
<keyword evidence="3" id="KW-1185">Reference proteome</keyword>
<dbReference type="SUPFAM" id="SSF81383">
    <property type="entry name" value="F-box domain"/>
    <property type="match status" value="1"/>
</dbReference>
<dbReference type="Gene3D" id="3.80.10.10">
    <property type="entry name" value="Ribonuclease Inhibitor"/>
    <property type="match status" value="1"/>
</dbReference>
<evidence type="ECO:0000259" key="1">
    <source>
        <dbReference type="PROSITE" id="PS50181"/>
    </source>
</evidence>
<comment type="caution">
    <text evidence="2">The sequence shown here is derived from an EMBL/GenBank/DDBJ whole genome shotgun (WGS) entry which is preliminary data.</text>
</comment>
<dbReference type="SMART" id="SM00256">
    <property type="entry name" value="FBOX"/>
    <property type="match status" value="1"/>
</dbReference>
<dbReference type="PROSITE" id="PS50181">
    <property type="entry name" value="FBOX"/>
    <property type="match status" value="1"/>
</dbReference>
<name>A0A8H7QXM1_9FUNG</name>
<dbReference type="AlphaFoldDB" id="A0A8H7QXM1"/>
<dbReference type="InterPro" id="IPR036047">
    <property type="entry name" value="F-box-like_dom_sf"/>
</dbReference>
<evidence type="ECO:0000313" key="3">
    <source>
        <dbReference type="Proteomes" id="UP000603453"/>
    </source>
</evidence>
<reference evidence="2" key="1">
    <citation type="submission" date="2020-12" db="EMBL/GenBank/DDBJ databases">
        <title>Metabolic potential, ecology and presence of endohyphal bacteria is reflected in genomic diversity of Mucoromycotina.</title>
        <authorList>
            <person name="Muszewska A."/>
            <person name="Okrasinska A."/>
            <person name="Steczkiewicz K."/>
            <person name="Drgas O."/>
            <person name="Orlowska M."/>
            <person name="Perlinska-Lenart U."/>
            <person name="Aleksandrzak-Piekarczyk T."/>
            <person name="Szatraj K."/>
            <person name="Zielenkiewicz U."/>
            <person name="Pilsyk S."/>
            <person name="Malc E."/>
            <person name="Mieczkowski P."/>
            <person name="Kruszewska J.S."/>
            <person name="Biernat P."/>
            <person name="Pawlowska J."/>
        </authorList>
    </citation>
    <scope>NUCLEOTIDE SEQUENCE</scope>
    <source>
        <strain evidence="2">WA0000017839</strain>
    </source>
</reference>
<accession>A0A8H7QXM1</accession>
<evidence type="ECO:0000313" key="2">
    <source>
        <dbReference type="EMBL" id="KAG2200627.1"/>
    </source>
</evidence>
<dbReference type="InterPro" id="IPR001810">
    <property type="entry name" value="F-box_dom"/>
</dbReference>
<dbReference type="Proteomes" id="UP000603453">
    <property type="component" value="Unassembled WGS sequence"/>
</dbReference>
<protein>
    <recommendedName>
        <fullName evidence="1">F-box domain-containing protein</fullName>
    </recommendedName>
</protein>
<organism evidence="2 3">
    <name type="scientific">Mucor saturninus</name>
    <dbReference type="NCBI Taxonomy" id="64648"/>
    <lineage>
        <taxon>Eukaryota</taxon>
        <taxon>Fungi</taxon>
        <taxon>Fungi incertae sedis</taxon>
        <taxon>Mucoromycota</taxon>
        <taxon>Mucoromycotina</taxon>
        <taxon>Mucoromycetes</taxon>
        <taxon>Mucorales</taxon>
        <taxon>Mucorineae</taxon>
        <taxon>Mucoraceae</taxon>
        <taxon>Mucor</taxon>
    </lineage>
</organism>
<sequence>MPTEIVWKVLTLLDPYDVSNTRLTCKRLRTYCDHPSIWKDISLNPQCLTKVHTASGALTLWNLLELKEIIQPHLSLIKTIKILGVRDNIIRYLILHCNKLENLTISGWSTLSDHALRVPFQPDQQLCLRRLRLVGRQKSNFTSLDATTFGKLIAKCPYLEELSVVSCQIHIQADSFLKSFDFIHRLPEGNLLSLKSLTMATKRTWSSQHITKLFQLCSSLCVLALVPDSDNIPEIADELPPQAASLVPIVKSHEPILEKSVQF</sequence>
<feature type="domain" description="F-box" evidence="1">
    <location>
        <begin position="1"/>
        <end position="41"/>
    </location>
</feature>
<dbReference type="OrthoDB" id="550575at2759"/>
<dbReference type="SUPFAM" id="SSF52047">
    <property type="entry name" value="RNI-like"/>
    <property type="match status" value="1"/>
</dbReference>